<sequence length="118" mass="13476">MHSDGHIEEEENERQATNMMKRQAMRMRRGRRFSCFLIFLLHFWKAPEGMGDFIKAFMGKRPAMPLGWDLLLLCFLTSSSAPGLYTLGRTRLQVVDSAFLSFFGGNLSSACPPRQRNG</sequence>
<evidence type="ECO:0000313" key="3">
    <source>
        <dbReference type="Proteomes" id="UP001302126"/>
    </source>
</evidence>
<keyword evidence="3" id="KW-1185">Reference proteome</keyword>
<gene>
    <name evidence="2" type="ORF">QBC35DRAFT_498413</name>
</gene>
<proteinExistence type="predicted"/>
<dbReference type="AlphaFoldDB" id="A0AAN7AHN9"/>
<feature type="transmembrane region" description="Helical" evidence="1">
    <location>
        <begin position="66"/>
        <end position="87"/>
    </location>
</feature>
<evidence type="ECO:0000313" key="2">
    <source>
        <dbReference type="EMBL" id="KAK4187613.1"/>
    </source>
</evidence>
<feature type="transmembrane region" description="Helical" evidence="1">
    <location>
        <begin position="30"/>
        <end position="46"/>
    </location>
</feature>
<reference evidence="2" key="2">
    <citation type="submission" date="2023-05" db="EMBL/GenBank/DDBJ databases">
        <authorList>
            <consortium name="Lawrence Berkeley National Laboratory"/>
            <person name="Steindorff A."/>
            <person name="Hensen N."/>
            <person name="Bonometti L."/>
            <person name="Westerberg I."/>
            <person name="Brannstrom I.O."/>
            <person name="Guillou S."/>
            <person name="Cros-Aarteil S."/>
            <person name="Calhoun S."/>
            <person name="Haridas S."/>
            <person name="Kuo A."/>
            <person name="Mondo S."/>
            <person name="Pangilinan J."/>
            <person name="Riley R."/>
            <person name="Labutti K."/>
            <person name="Andreopoulos B."/>
            <person name="Lipzen A."/>
            <person name="Chen C."/>
            <person name="Yanf M."/>
            <person name="Daum C."/>
            <person name="Ng V."/>
            <person name="Clum A."/>
            <person name="Ohm R."/>
            <person name="Martin F."/>
            <person name="Silar P."/>
            <person name="Natvig D."/>
            <person name="Lalanne C."/>
            <person name="Gautier V."/>
            <person name="Ament-Velasquez S.L."/>
            <person name="Kruys A."/>
            <person name="Hutchinson M.I."/>
            <person name="Powell A.J."/>
            <person name="Barry K."/>
            <person name="Miller A.N."/>
            <person name="Grigoriev I.V."/>
            <person name="Debuchy R."/>
            <person name="Gladieux P."/>
            <person name="Thoren M.H."/>
            <person name="Johannesson H."/>
        </authorList>
    </citation>
    <scope>NUCLEOTIDE SEQUENCE</scope>
    <source>
        <strain evidence="2">PSN309</strain>
    </source>
</reference>
<name>A0AAN7AHN9_9PEZI</name>
<comment type="caution">
    <text evidence="2">The sequence shown here is derived from an EMBL/GenBank/DDBJ whole genome shotgun (WGS) entry which is preliminary data.</text>
</comment>
<keyword evidence="1" id="KW-1133">Transmembrane helix</keyword>
<evidence type="ECO:0000256" key="1">
    <source>
        <dbReference type="SAM" id="Phobius"/>
    </source>
</evidence>
<accession>A0AAN7AHN9</accession>
<protein>
    <submittedName>
        <fullName evidence="2">Uncharacterized protein</fullName>
    </submittedName>
</protein>
<organism evidence="2 3">
    <name type="scientific">Podospora australis</name>
    <dbReference type="NCBI Taxonomy" id="1536484"/>
    <lineage>
        <taxon>Eukaryota</taxon>
        <taxon>Fungi</taxon>
        <taxon>Dikarya</taxon>
        <taxon>Ascomycota</taxon>
        <taxon>Pezizomycotina</taxon>
        <taxon>Sordariomycetes</taxon>
        <taxon>Sordariomycetidae</taxon>
        <taxon>Sordariales</taxon>
        <taxon>Podosporaceae</taxon>
        <taxon>Podospora</taxon>
    </lineage>
</organism>
<keyword evidence="1" id="KW-0812">Transmembrane</keyword>
<dbReference type="Proteomes" id="UP001302126">
    <property type="component" value="Unassembled WGS sequence"/>
</dbReference>
<reference evidence="2" key="1">
    <citation type="journal article" date="2023" name="Mol. Phylogenet. Evol.">
        <title>Genome-scale phylogeny and comparative genomics of the fungal order Sordariales.</title>
        <authorList>
            <person name="Hensen N."/>
            <person name="Bonometti L."/>
            <person name="Westerberg I."/>
            <person name="Brannstrom I.O."/>
            <person name="Guillou S."/>
            <person name="Cros-Aarteil S."/>
            <person name="Calhoun S."/>
            <person name="Haridas S."/>
            <person name="Kuo A."/>
            <person name="Mondo S."/>
            <person name="Pangilinan J."/>
            <person name="Riley R."/>
            <person name="LaButti K."/>
            <person name="Andreopoulos B."/>
            <person name="Lipzen A."/>
            <person name="Chen C."/>
            <person name="Yan M."/>
            <person name="Daum C."/>
            <person name="Ng V."/>
            <person name="Clum A."/>
            <person name="Steindorff A."/>
            <person name="Ohm R.A."/>
            <person name="Martin F."/>
            <person name="Silar P."/>
            <person name="Natvig D.O."/>
            <person name="Lalanne C."/>
            <person name="Gautier V."/>
            <person name="Ament-Velasquez S.L."/>
            <person name="Kruys A."/>
            <person name="Hutchinson M.I."/>
            <person name="Powell A.J."/>
            <person name="Barry K."/>
            <person name="Miller A.N."/>
            <person name="Grigoriev I.V."/>
            <person name="Debuchy R."/>
            <person name="Gladieux P."/>
            <person name="Hiltunen Thoren M."/>
            <person name="Johannesson H."/>
        </authorList>
    </citation>
    <scope>NUCLEOTIDE SEQUENCE</scope>
    <source>
        <strain evidence="2">PSN309</strain>
    </source>
</reference>
<keyword evidence="1" id="KW-0472">Membrane</keyword>
<dbReference type="EMBL" id="MU864400">
    <property type="protein sequence ID" value="KAK4187613.1"/>
    <property type="molecule type" value="Genomic_DNA"/>
</dbReference>